<gene>
    <name evidence="1" type="ORF">Tci_052481</name>
</gene>
<accession>A0A6L2N318</accession>
<evidence type="ECO:0000313" key="1">
    <source>
        <dbReference type="EMBL" id="GEU80503.1"/>
    </source>
</evidence>
<keyword evidence="1" id="KW-0548">Nucleotidyltransferase</keyword>
<reference evidence="1" key="1">
    <citation type="journal article" date="2019" name="Sci. Rep.">
        <title>Draft genome of Tanacetum cinerariifolium, the natural source of mosquito coil.</title>
        <authorList>
            <person name="Yamashiro T."/>
            <person name="Shiraishi A."/>
            <person name="Satake H."/>
            <person name="Nakayama K."/>
        </authorList>
    </citation>
    <scope>NUCLEOTIDE SEQUENCE</scope>
</reference>
<comment type="caution">
    <text evidence="1">The sequence shown here is derived from an EMBL/GenBank/DDBJ whole genome shotgun (WGS) entry which is preliminary data.</text>
</comment>
<dbReference type="EMBL" id="BKCJ010008092">
    <property type="protein sequence ID" value="GEU80503.1"/>
    <property type="molecule type" value="Genomic_DNA"/>
</dbReference>
<keyword evidence="1" id="KW-0695">RNA-directed DNA polymerase</keyword>
<name>A0A6L2N318_TANCI</name>
<keyword evidence="1" id="KW-0808">Transferase</keyword>
<dbReference type="PANTHER" id="PTHR48475:SF1">
    <property type="entry name" value="RNASE H TYPE-1 DOMAIN-CONTAINING PROTEIN"/>
    <property type="match status" value="1"/>
</dbReference>
<dbReference type="PANTHER" id="PTHR48475">
    <property type="entry name" value="RIBONUCLEASE H"/>
    <property type="match status" value="1"/>
</dbReference>
<protein>
    <submittedName>
        <fullName evidence="1">Reverse transcriptase domain-containing protein</fullName>
    </submittedName>
</protein>
<organism evidence="1">
    <name type="scientific">Tanacetum cinerariifolium</name>
    <name type="common">Dalmatian daisy</name>
    <name type="synonym">Chrysanthemum cinerariifolium</name>
    <dbReference type="NCBI Taxonomy" id="118510"/>
    <lineage>
        <taxon>Eukaryota</taxon>
        <taxon>Viridiplantae</taxon>
        <taxon>Streptophyta</taxon>
        <taxon>Embryophyta</taxon>
        <taxon>Tracheophyta</taxon>
        <taxon>Spermatophyta</taxon>
        <taxon>Magnoliopsida</taxon>
        <taxon>eudicotyledons</taxon>
        <taxon>Gunneridae</taxon>
        <taxon>Pentapetalae</taxon>
        <taxon>asterids</taxon>
        <taxon>campanulids</taxon>
        <taxon>Asterales</taxon>
        <taxon>Asteraceae</taxon>
        <taxon>Asteroideae</taxon>
        <taxon>Anthemideae</taxon>
        <taxon>Anthemidinae</taxon>
        <taxon>Tanacetum</taxon>
    </lineage>
</organism>
<proteinExistence type="predicted"/>
<sequence length="258" mass="30804">MVVSDKNNEPWYADYANYLASRVLPFRSTRQEKQKFFSDLRRYFWDEAFLFKHCADRIIRRCTDEDEAAQILWKCHNRPYGGHHGIATNARKVFEAGFYWPHIFRNARRLINELDEMRLDAYESSISYKERTKRWHDKRIKASTNYERGDKDTNRDDDIILDDEGEVTYDAPKNTTPIEEIAATGWRDEFSDDETTPGRVTILNESEERSDWDDDERSGGKIFVIQEKLAQNQQDFLDEYLPQWDDQFATRKQRSELE</sequence>
<dbReference type="GO" id="GO:0003964">
    <property type="term" value="F:RNA-directed DNA polymerase activity"/>
    <property type="evidence" value="ECO:0007669"/>
    <property type="project" value="UniProtKB-KW"/>
</dbReference>
<dbReference type="AlphaFoldDB" id="A0A6L2N318"/>
<dbReference type="Gene3D" id="1.10.340.70">
    <property type="match status" value="1"/>
</dbReference>